<dbReference type="Proteomes" id="UP001154095">
    <property type="component" value="Chromosome"/>
</dbReference>
<evidence type="ECO:0000313" key="19">
    <source>
        <dbReference type="Proteomes" id="UP001154111"/>
    </source>
</evidence>
<evidence type="ECO:0000256" key="9">
    <source>
        <dbReference type="ARBA" id="ARBA00023010"/>
    </source>
</evidence>
<dbReference type="Pfam" id="PF01043">
    <property type="entry name" value="SecA_PP_bind"/>
    <property type="match status" value="1"/>
</dbReference>
<reference evidence="16" key="1">
    <citation type="submission" date="2022-04" db="EMBL/GenBank/DDBJ databases">
        <authorList>
            <person name="Forde T."/>
        </authorList>
    </citation>
    <scope>NUCLEOTIDE SEQUENCE</scope>
    <source>
        <strain evidence="16">A18Y016a</strain>
        <strain evidence="17">A18Y020d</strain>
    </source>
</reference>
<evidence type="ECO:0000256" key="6">
    <source>
        <dbReference type="ARBA" id="ARBA00022840"/>
    </source>
</evidence>
<dbReference type="HAMAP" id="MF_01382">
    <property type="entry name" value="SecA"/>
    <property type="match status" value="1"/>
</dbReference>
<sequence>MAGFLSNLFSGDRKILNEIEKIAHEIDALAEETRALSDEALKEKTNEFKNRIAQGETLDDLLVEAYAVSREAAYRVIGEFPYVVQLMGAIILHRGDIAEMKTGEGKTLTAIMPTYLNALEGKGVHVITVNEYLAQRDAEWMGEIHRFLGLTVGINVRALSPSGKREVYECDITYTTNSEVGFDYLRDNMVTKVEQRVLRPLNYALVDEVDSILIDESRTPLIISGGARDGAKLYESSDKFAKKLSEGSDYVIDVKSKTVQLTEAGVEKAERTFKVDNLYDLDNTSLVHHINNALKANYIMLNDIEYVVQNNEVVIVDQFTGRLMEGREYSDGLHQALCAKEGVTIKQETVTLATVTYQNFFRLYNKLSGMTGTAKTEEEEFLEIYNMRVLEVPTNRPIAREDLPDLVYGTRKAKFEALIETVRELNEKGQPVLVGTVAVETSEYLSMMMKQRKIKHEVLNAKNHAREAQIIEKAGRKGSVTIATNMAGRGTDIKLDEESRALGGLAVLGSERHESRRIDNQLRGRSGRQGDPGMSRFFVSFEDDLMLRHGSERFENVYSQLGDVAIENKVITKQISAAQRRVEGVNFDIRKTLLDYDDVLRQQREIIYEQRDYVLENEDVHGIIKEMYKRVVSDTIASYTNLESRDFSIDKEGLVEALDKLGLIDDSFDQASLDNASQEEIQTIITDAAWEKYEIKITDVQDQFTRVEKEVVLNMIDRSWVDHIDAMSKLREGIHLRSYAQDKPLQAYVTEGFEMFEEMLGQIAQDIVMFCVNVKIEYRQ</sequence>
<dbReference type="Gene3D" id="3.90.1440.10">
    <property type="entry name" value="SecA, preprotein cross-linking domain"/>
    <property type="match status" value="1"/>
</dbReference>
<dbReference type="GO" id="GO:0005829">
    <property type="term" value="C:cytosol"/>
    <property type="evidence" value="ECO:0007669"/>
    <property type="project" value="TreeGrafter"/>
</dbReference>
<dbReference type="NCBIfam" id="NF006630">
    <property type="entry name" value="PRK09200.1"/>
    <property type="match status" value="1"/>
</dbReference>
<dbReference type="GO" id="GO:0017038">
    <property type="term" value="P:protein import"/>
    <property type="evidence" value="ECO:0007669"/>
    <property type="project" value="InterPro"/>
</dbReference>
<evidence type="ECO:0000313" key="16">
    <source>
        <dbReference type="EMBL" id="CAH2760503.1"/>
    </source>
</evidence>
<comment type="subunit">
    <text evidence="11">Monomer and homodimer. Part of the essential Sec protein translocation apparatus which comprises SecA, SecYEG and auxiliary proteins SecDF. Other proteins may also be involved.</text>
</comment>
<evidence type="ECO:0000313" key="17">
    <source>
        <dbReference type="EMBL" id="CAH2763794.1"/>
    </source>
</evidence>
<feature type="binding site" evidence="11">
    <location>
        <begin position="103"/>
        <end position="107"/>
    </location>
    <ligand>
        <name>ATP</name>
        <dbReference type="ChEBI" id="CHEBI:30616"/>
    </ligand>
</feature>
<dbReference type="Gene3D" id="1.10.3060.10">
    <property type="entry name" value="Helical scaffold and wing domains of SecA"/>
    <property type="match status" value="1"/>
</dbReference>
<accession>A0AAU9VE35</accession>
<keyword evidence="18" id="KW-1185">Reference proteome</keyword>
<dbReference type="PROSITE" id="PS51192">
    <property type="entry name" value="HELICASE_ATP_BIND_1"/>
    <property type="match status" value="1"/>
</dbReference>
<evidence type="ECO:0000259" key="14">
    <source>
        <dbReference type="PROSITE" id="PS51194"/>
    </source>
</evidence>
<dbReference type="GO" id="GO:0005886">
    <property type="term" value="C:plasma membrane"/>
    <property type="evidence" value="ECO:0007669"/>
    <property type="project" value="UniProtKB-SubCell"/>
</dbReference>
<dbReference type="InterPro" id="IPR020937">
    <property type="entry name" value="SecA_CS"/>
</dbReference>
<protein>
    <recommendedName>
        <fullName evidence="11 12">Protein translocase subunit SecA</fullName>
        <ecNumber evidence="11">7.4.2.8</ecNumber>
    </recommendedName>
</protein>
<dbReference type="InterPro" id="IPR011130">
    <property type="entry name" value="SecA_preprotein_X-link_dom"/>
</dbReference>
<keyword evidence="8 11" id="KW-1278">Translocase</keyword>
<dbReference type="InterPro" id="IPR011115">
    <property type="entry name" value="SecA_DEAD"/>
</dbReference>
<evidence type="ECO:0000256" key="5">
    <source>
        <dbReference type="ARBA" id="ARBA00022741"/>
    </source>
</evidence>
<dbReference type="InterPro" id="IPR044722">
    <property type="entry name" value="SecA_SF2_C"/>
</dbReference>
<comment type="similarity">
    <text evidence="1 11 12">Belongs to the SecA family.</text>
</comment>
<feature type="binding site" evidence="11">
    <location>
        <position position="85"/>
    </location>
    <ligand>
        <name>ATP</name>
        <dbReference type="ChEBI" id="CHEBI:30616"/>
    </ligand>
</feature>
<dbReference type="SUPFAM" id="SSF81886">
    <property type="entry name" value="Helical scaffold and wing domains of SecA"/>
    <property type="match status" value="1"/>
</dbReference>
<feature type="binding site" evidence="11">
    <location>
        <position position="492"/>
    </location>
    <ligand>
        <name>ATP</name>
        <dbReference type="ChEBI" id="CHEBI:30616"/>
    </ligand>
</feature>
<evidence type="ECO:0000256" key="1">
    <source>
        <dbReference type="ARBA" id="ARBA00007650"/>
    </source>
</evidence>
<dbReference type="Pfam" id="PF21090">
    <property type="entry name" value="P-loop_SecA"/>
    <property type="match status" value="1"/>
</dbReference>
<evidence type="ECO:0000256" key="4">
    <source>
        <dbReference type="ARBA" id="ARBA00022490"/>
    </source>
</evidence>
<keyword evidence="9 11" id="KW-0811">Translocation</keyword>
<dbReference type="GO" id="GO:0006605">
    <property type="term" value="P:protein targeting"/>
    <property type="evidence" value="ECO:0007669"/>
    <property type="project" value="UniProtKB-UniRule"/>
</dbReference>
<dbReference type="EMBL" id="OW659496">
    <property type="protein sequence ID" value="CAH2763794.1"/>
    <property type="molecule type" value="Genomic_DNA"/>
</dbReference>
<dbReference type="InterPro" id="IPR014018">
    <property type="entry name" value="SecA_motor_DEAD"/>
</dbReference>
<dbReference type="FunFam" id="3.90.1440.10:FF:000001">
    <property type="entry name" value="Preprotein translocase subunit SecA"/>
    <property type="match status" value="1"/>
</dbReference>
<dbReference type="NCBIfam" id="TIGR00963">
    <property type="entry name" value="secA"/>
    <property type="match status" value="1"/>
</dbReference>
<dbReference type="Gene3D" id="3.40.50.300">
    <property type="entry name" value="P-loop containing nucleotide triphosphate hydrolases"/>
    <property type="match status" value="3"/>
</dbReference>
<evidence type="ECO:0000256" key="7">
    <source>
        <dbReference type="ARBA" id="ARBA00022927"/>
    </source>
</evidence>
<dbReference type="InterPro" id="IPR036266">
    <property type="entry name" value="SecA_Wing/Scaffold_sf"/>
</dbReference>
<dbReference type="FunFam" id="3.40.50.300:FF:000429">
    <property type="entry name" value="Preprotein translocase subunit SecA"/>
    <property type="match status" value="1"/>
</dbReference>
<dbReference type="RefSeq" id="WP_254006948.1">
    <property type="nucleotide sequence ID" value="NZ_OW659477.1"/>
</dbReference>
<dbReference type="PRINTS" id="PR00906">
    <property type="entry name" value="SECA"/>
</dbReference>
<gene>
    <name evidence="11 16" type="primary">secA</name>
    <name evidence="16" type="ORF">ERYAMS2_00137</name>
    <name evidence="17" type="ORF">ERYAMS_01695</name>
</gene>
<dbReference type="InterPro" id="IPR001650">
    <property type="entry name" value="Helicase_C-like"/>
</dbReference>
<dbReference type="SUPFAM" id="SSF81767">
    <property type="entry name" value="Pre-protein crosslinking domain of SecA"/>
    <property type="match status" value="1"/>
</dbReference>
<evidence type="ECO:0000313" key="18">
    <source>
        <dbReference type="Proteomes" id="UP001154095"/>
    </source>
</evidence>
<organism evidence="16 19">
    <name type="scientific">Erysipelothrix amsterdamensis</name>
    <dbReference type="NCBI Taxonomy" id="2929157"/>
    <lineage>
        <taxon>Bacteria</taxon>
        <taxon>Bacillati</taxon>
        <taxon>Bacillota</taxon>
        <taxon>Erysipelotrichia</taxon>
        <taxon>Erysipelotrichales</taxon>
        <taxon>Erysipelotrichaceae</taxon>
        <taxon>Erysipelothrix</taxon>
    </lineage>
</organism>
<dbReference type="PANTHER" id="PTHR30612:SF0">
    <property type="entry name" value="CHLOROPLAST PROTEIN-TRANSPORTING ATPASE"/>
    <property type="match status" value="1"/>
</dbReference>
<evidence type="ECO:0000256" key="12">
    <source>
        <dbReference type="RuleBase" id="RU003874"/>
    </source>
</evidence>
<keyword evidence="6 11" id="KW-0067">ATP-binding</keyword>
<dbReference type="EMBL" id="OW659477">
    <property type="protein sequence ID" value="CAH2760503.1"/>
    <property type="molecule type" value="Genomic_DNA"/>
</dbReference>
<dbReference type="GO" id="GO:0031522">
    <property type="term" value="C:cell envelope Sec protein transport complex"/>
    <property type="evidence" value="ECO:0007669"/>
    <property type="project" value="TreeGrafter"/>
</dbReference>
<dbReference type="InterPro" id="IPR027417">
    <property type="entry name" value="P-loop_NTPase"/>
</dbReference>
<dbReference type="GO" id="GO:0005524">
    <property type="term" value="F:ATP binding"/>
    <property type="evidence" value="ECO:0007669"/>
    <property type="project" value="UniProtKB-UniRule"/>
</dbReference>
<comment type="function">
    <text evidence="11">Part of the Sec protein translocase complex. Interacts with the SecYEG preprotein conducting channel. Has a central role in coupling the hydrolysis of ATP to the transfer of proteins into and across the cell membrane, serving as an ATP-driven molecular motor driving the stepwise translocation of polypeptide chains across the membrane.</text>
</comment>
<comment type="subcellular location">
    <subcellularLocation>
        <location evidence="11">Cell membrane</location>
        <topology evidence="11">Peripheral membrane protein</topology>
        <orientation evidence="11">Cytoplasmic side</orientation>
    </subcellularLocation>
    <subcellularLocation>
        <location evidence="11">Cytoplasm</location>
    </subcellularLocation>
    <text evidence="11">Distribution is 50-50.</text>
</comment>
<comment type="catalytic activity">
    <reaction evidence="11">
        <text>ATP + H2O + cellular proteinSide 1 = ADP + phosphate + cellular proteinSide 2.</text>
        <dbReference type="EC" id="7.4.2.8"/>
    </reaction>
</comment>
<dbReference type="InterPro" id="IPR036670">
    <property type="entry name" value="SecA_X-link_sf"/>
</dbReference>
<dbReference type="Pfam" id="PF07516">
    <property type="entry name" value="SecA_SW"/>
    <property type="match status" value="1"/>
</dbReference>
<dbReference type="GO" id="GO:0008564">
    <property type="term" value="F:protein-exporting ATPase activity"/>
    <property type="evidence" value="ECO:0007669"/>
    <property type="project" value="UniProtKB-EC"/>
</dbReference>
<evidence type="ECO:0000256" key="8">
    <source>
        <dbReference type="ARBA" id="ARBA00022967"/>
    </source>
</evidence>
<evidence type="ECO:0000256" key="2">
    <source>
        <dbReference type="ARBA" id="ARBA00022448"/>
    </source>
</evidence>
<feature type="domain" description="Helicase ATP-binding" evidence="13">
    <location>
        <begin position="87"/>
        <end position="245"/>
    </location>
</feature>
<evidence type="ECO:0000259" key="15">
    <source>
        <dbReference type="PROSITE" id="PS51196"/>
    </source>
</evidence>
<dbReference type="GO" id="GO:0065002">
    <property type="term" value="P:intracellular protein transmembrane transport"/>
    <property type="evidence" value="ECO:0007669"/>
    <property type="project" value="UniProtKB-UniRule"/>
</dbReference>
<keyword evidence="4 11" id="KW-0963">Cytoplasm</keyword>
<keyword evidence="10 11" id="KW-0472">Membrane</keyword>
<dbReference type="EC" id="7.4.2.8" evidence="11"/>
<evidence type="ECO:0000259" key="13">
    <source>
        <dbReference type="PROSITE" id="PS51192"/>
    </source>
</evidence>
<feature type="domain" description="Helicase C-terminal" evidence="14">
    <location>
        <begin position="414"/>
        <end position="577"/>
    </location>
</feature>
<evidence type="ECO:0000256" key="3">
    <source>
        <dbReference type="ARBA" id="ARBA00022475"/>
    </source>
</evidence>
<keyword evidence="7 11" id="KW-0653">Protein transport</keyword>
<dbReference type="InterPro" id="IPR014001">
    <property type="entry name" value="Helicase_ATP-bd"/>
</dbReference>
<dbReference type="SUPFAM" id="SSF52540">
    <property type="entry name" value="P-loop containing nucleoside triphosphate hydrolases"/>
    <property type="match status" value="2"/>
</dbReference>
<dbReference type="CDD" id="cd17928">
    <property type="entry name" value="DEXDc_SecA"/>
    <property type="match status" value="1"/>
</dbReference>
<keyword evidence="3 11" id="KW-1003">Cell membrane</keyword>
<dbReference type="GO" id="GO:0043952">
    <property type="term" value="P:protein transport by the Sec complex"/>
    <property type="evidence" value="ECO:0007669"/>
    <property type="project" value="TreeGrafter"/>
</dbReference>
<keyword evidence="2 11" id="KW-0813">Transport</keyword>
<dbReference type="PROSITE" id="PS51196">
    <property type="entry name" value="SECA_MOTOR_DEAD"/>
    <property type="match status" value="1"/>
</dbReference>
<name>A0AAU9VE35_9FIRM</name>
<feature type="domain" description="SecA family profile" evidence="15">
    <location>
        <begin position="1"/>
        <end position="570"/>
    </location>
</feature>
<dbReference type="Proteomes" id="UP001154111">
    <property type="component" value="Chromosome"/>
</dbReference>
<dbReference type="PANTHER" id="PTHR30612">
    <property type="entry name" value="SECA INNER MEMBRANE COMPONENT OF SEC PROTEIN SECRETION SYSTEM"/>
    <property type="match status" value="1"/>
</dbReference>
<evidence type="ECO:0000256" key="10">
    <source>
        <dbReference type="ARBA" id="ARBA00023136"/>
    </source>
</evidence>
<dbReference type="AlphaFoldDB" id="A0AAU9VE35"/>
<dbReference type="CDD" id="cd18803">
    <property type="entry name" value="SF2_C_secA"/>
    <property type="match status" value="1"/>
</dbReference>
<keyword evidence="5 11" id="KW-0547">Nucleotide-binding</keyword>
<dbReference type="SMART" id="SM00958">
    <property type="entry name" value="SecA_PP_bind"/>
    <property type="match status" value="1"/>
</dbReference>
<dbReference type="SMART" id="SM00957">
    <property type="entry name" value="SecA_DEAD"/>
    <property type="match status" value="1"/>
</dbReference>
<dbReference type="Pfam" id="PF07517">
    <property type="entry name" value="SecA_DEAD"/>
    <property type="match status" value="1"/>
</dbReference>
<proteinExistence type="inferred from homology"/>
<dbReference type="InterPro" id="IPR011116">
    <property type="entry name" value="SecA_Wing/Scaffold"/>
</dbReference>
<dbReference type="PROSITE" id="PS51194">
    <property type="entry name" value="HELICASE_CTER"/>
    <property type="match status" value="1"/>
</dbReference>
<evidence type="ECO:0000256" key="11">
    <source>
        <dbReference type="HAMAP-Rule" id="MF_01382"/>
    </source>
</evidence>
<dbReference type="PROSITE" id="PS01312">
    <property type="entry name" value="SECA"/>
    <property type="match status" value="1"/>
</dbReference>
<dbReference type="InterPro" id="IPR000185">
    <property type="entry name" value="SecA"/>
</dbReference>